<accession>A0A8D9E6A4</accession>
<dbReference type="EMBL" id="HBUF01432657">
    <property type="protein sequence ID" value="CAG6742123.1"/>
    <property type="molecule type" value="Transcribed_RNA"/>
</dbReference>
<reference evidence="2" key="1">
    <citation type="submission" date="2021-05" db="EMBL/GenBank/DDBJ databases">
        <authorList>
            <person name="Alioto T."/>
            <person name="Alioto T."/>
            <person name="Gomez Garrido J."/>
        </authorList>
    </citation>
    <scope>NUCLEOTIDE SEQUENCE</scope>
</reference>
<feature type="compositionally biased region" description="Acidic residues" evidence="1">
    <location>
        <begin position="217"/>
        <end position="226"/>
    </location>
</feature>
<evidence type="ECO:0000256" key="1">
    <source>
        <dbReference type="SAM" id="MobiDB-lite"/>
    </source>
</evidence>
<sequence>MLSVETVNQLKGIIQSEIRETMGAEMIKLDSKLDKVLGDMKTEISNSVDARIQEKTQEMNKHIEEKFKKQETMMIDERKRRNLIIYGLGTLRGWRERETAVFSLFEDTMGVSCRNGDVDSILSLNRNREDGPILVKFTTNRKKLEILLNRKKLKETKIYIDEDFTKEIVQKRKELKVVMKQLKQEGKRNVYLKQDQLWVDGVRWTEEGGATTKNKDDEDIDMEMSEEEKSKSKDRRKRARSPTEVVVDTQTPRRTKKNSQLVAQTKISNFFNKNLDQRPRASSAGNTSLGPEITKIVDKLTSKDPQNTTEGKNQDPAILPQGTPTEEKVIPSNEENNTEAVDEKTNGTEEGKK</sequence>
<dbReference type="EMBL" id="HBUF01432656">
    <property type="protein sequence ID" value="CAG6742121.1"/>
    <property type="molecule type" value="Transcribed_RNA"/>
</dbReference>
<evidence type="ECO:0000313" key="2">
    <source>
        <dbReference type="EMBL" id="CAG6742121.1"/>
    </source>
</evidence>
<dbReference type="AlphaFoldDB" id="A0A8D9E6A4"/>
<name>A0A8D9E6A4_9HEMI</name>
<dbReference type="Gene3D" id="3.30.250.20">
    <property type="entry name" value="L1 transposable element, C-terminal domain"/>
    <property type="match status" value="1"/>
</dbReference>
<feature type="compositionally biased region" description="Polar residues" evidence="1">
    <location>
        <begin position="248"/>
        <end position="274"/>
    </location>
</feature>
<organism evidence="2">
    <name type="scientific">Cacopsylla melanoneura</name>
    <dbReference type="NCBI Taxonomy" id="428564"/>
    <lineage>
        <taxon>Eukaryota</taxon>
        <taxon>Metazoa</taxon>
        <taxon>Ecdysozoa</taxon>
        <taxon>Arthropoda</taxon>
        <taxon>Hexapoda</taxon>
        <taxon>Insecta</taxon>
        <taxon>Pterygota</taxon>
        <taxon>Neoptera</taxon>
        <taxon>Paraneoptera</taxon>
        <taxon>Hemiptera</taxon>
        <taxon>Sternorrhyncha</taxon>
        <taxon>Psylloidea</taxon>
        <taxon>Psyllidae</taxon>
        <taxon>Psyllinae</taxon>
        <taxon>Cacopsylla</taxon>
    </lineage>
</organism>
<protein>
    <submittedName>
        <fullName evidence="2">Uncharacterized protein</fullName>
    </submittedName>
</protein>
<dbReference type="InterPro" id="IPR042566">
    <property type="entry name" value="L1_C"/>
</dbReference>
<feature type="region of interest" description="Disordered" evidence="1">
    <location>
        <begin position="208"/>
        <end position="353"/>
    </location>
</feature>
<proteinExistence type="predicted"/>
<feature type="compositionally biased region" description="Basic and acidic residues" evidence="1">
    <location>
        <begin position="341"/>
        <end position="353"/>
    </location>
</feature>